<accession>A0A7W4IAD1</accession>
<dbReference type="Pfam" id="PF01590">
    <property type="entry name" value="GAF"/>
    <property type="match status" value="1"/>
</dbReference>
<dbReference type="InterPro" id="IPR000160">
    <property type="entry name" value="GGDEF_dom"/>
</dbReference>
<sequence length="339" mass="37859">MPAPSDFPHDGPRLAAVHKVRLMGTPAEERFDRVTRLARRMFGLPTACIDIVGEKLVWLKSVQGFDGLERMRKDTYCHYTIQDDGVCLIRDTRLDPRVHTGDPYWDWIFYAGAPLHFEGERVGVLCVGDDKPRDFTPEQVESLIDLAALAGQELQVAALSEAQLALARANEELEMKTRIDVLTHLWNRRAILELATIEMTRADHAPVAILMIDIDHFKSINDRLGHPAGDRVLRVVAERLRAGIRPMDAVGRFGGEEFLAILSGIDGVEALNVAERVRRQVARSTIAFDGHRIPVTCSIGLALSARPDDAESLIRRADQALYRAKRAGRNRVAIAPRAR</sequence>
<dbReference type="EMBL" id="JABEQJ010000003">
    <property type="protein sequence ID" value="MBB2159249.1"/>
    <property type="molecule type" value="Genomic_DNA"/>
</dbReference>
<dbReference type="RefSeq" id="WP_182996122.1">
    <property type="nucleotide sequence ID" value="NZ_JABEQJ010000003.1"/>
</dbReference>
<dbReference type="SUPFAM" id="SSF55781">
    <property type="entry name" value="GAF domain-like"/>
    <property type="match status" value="1"/>
</dbReference>
<dbReference type="GO" id="GO:0005886">
    <property type="term" value="C:plasma membrane"/>
    <property type="evidence" value="ECO:0007669"/>
    <property type="project" value="TreeGrafter"/>
</dbReference>
<name>A0A7W4IAD1_9PROT</name>
<dbReference type="AlphaFoldDB" id="A0A7W4IAD1"/>
<dbReference type="PANTHER" id="PTHR45138:SF24">
    <property type="entry name" value="DIGUANYLATE CYCLASE DGCC-RELATED"/>
    <property type="match status" value="1"/>
</dbReference>
<dbReference type="InterPro" id="IPR043128">
    <property type="entry name" value="Rev_trsase/Diguanyl_cyclase"/>
</dbReference>
<dbReference type="SUPFAM" id="SSF55073">
    <property type="entry name" value="Nucleotide cyclase"/>
    <property type="match status" value="1"/>
</dbReference>
<dbReference type="SMART" id="SM00065">
    <property type="entry name" value="GAF"/>
    <property type="match status" value="1"/>
</dbReference>
<dbReference type="GO" id="GO:1902201">
    <property type="term" value="P:negative regulation of bacterial-type flagellum-dependent cell motility"/>
    <property type="evidence" value="ECO:0007669"/>
    <property type="project" value="TreeGrafter"/>
</dbReference>
<dbReference type="PROSITE" id="PS50887">
    <property type="entry name" value="GGDEF"/>
    <property type="match status" value="1"/>
</dbReference>
<proteinExistence type="predicted"/>
<dbReference type="GO" id="GO:0052621">
    <property type="term" value="F:diguanylate cyclase activity"/>
    <property type="evidence" value="ECO:0007669"/>
    <property type="project" value="UniProtKB-EC"/>
</dbReference>
<organism evidence="3 4">
    <name type="scientific">Gluconacetobacter sacchari</name>
    <dbReference type="NCBI Taxonomy" id="92759"/>
    <lineage>
        <taxon>Bacteria</taxon>
        <taxon>Pseudomonadati</taxon>
        <taxon>Pseudomonadota</taxon>
        <taxon>Alphaproteobacteria</taxon>
        <taxon>Acetobacterales</taxon>
        <taxon>Acetobacteraceae</taxon>
        <taxon>Gluconacetobacter</taxon>
    </lineage>
</organism>
<evidence type="ECO:0000259" key="2">
    <source>
        <dbReference type="PROSITE" id="PS50887"/>
    </source>
</evidence>
<protein>
    <recommendedName>
        <fullName evidence="1">diguanylate cyclase</fullName>
        <ecNumber evidence="1">2.7.7.65</ecNumber>
    </recommendedName>
</protein>
<dbReference type="InterPro" id="IPR050469">
    <property type="entry name" value="Diguanylate_Cyclase"/>
</dbReference>
<dbReference type="Gene3D" id="3.30.450.40">
    <property type="match status" value="1"/>
</dbReference>
<evidence type="ECO:0000256" key="1">
    <source>
        <dbReference type="ARBA" id="ARBA00012528"/>
    </source>
</evidence>
<dbReference type="EC" id="2.7.7.65" evidence="1"/>
<dbReference type="InterPro" id="IPR003018">
    <property type="entry name" value="GAF"/>
</dbReference>
<evidence type="ECO:0000313" key="4">
    <source>
        <dbReference type="Proteomes" id="UP000589085"/>
    </source>
</evidence>
<dbReference type="Pfam" id="PF00990">
    <property type="entry name" value="GGDEF"/>
    <property type="match status" value="1"/>
</dbReference>
<dbReference type="InterPro" id="IPR029016">
    <property type="entry name" value="GAF-like_dom_sf"/>
</dbReference>
<dbReference type="PANTHER" id="PTHR45138">
    <property type="entry name" value="REGULATORY COMPONENTS OF SENSORY TRANSDUCTION SYSTEM"/>
    <property type="match status" value="1"/>
</dbReference>
<dbReference type="SMART" id="SM00267">
    <property type="entry name" value="GGDEF"/>
    <property type="match status" value="1"/>
</dbReference>
<dbReference type="CDD" id="cd01949">
    <property type="entry name" value="GGDEF"/>
    <property type="match status" value="1"/>
</dbReference>
<dbReference type="FunFam" id="3.30.70.270:FF:000001">
    <property type="entry name" value="Diguanylate cyclase domain protein"/>
    <property type="match status" value="1"/>
</dbReference>
<reference evidence="3 4" key="1">
    <citation type="submission" date="2020-04" db="EMBL/GenBank/DDBJ databases">
        <title>Description of novel Gluconacetobacter.</title>
        <authorList>
            <person name="Sombolestani A."/>
        </authorList>
    </citation>
    <scope>NUCLEOTIDE SEQUENCE [LARGE SCALE GENOMIC DNA]</scope>
    <source>
        <strain evidence="3 4">LMG 19747</strain>
    </source>
</reference>
<dbReference type="Gene3D" id="3.30.70.270">
    <property type="match status" value="1"/>
</dbReference>
<dbReference type="NCBIfam" id="TIGR00254">
    <property type="entry name" value="GGDEF"/>
    <property type="match status" value="1"/>
</dbReference>
<feature type="domain" description="GGDEF" evidence="2">
    <location>
        <begin position="205"/>
        <end position="337"/>
    </location>
</feature>
<evidence type="ECO:0000313" key="3">
    <source>
        <dbReference type="EMBL" id="MBB2159249.1"/>
    </source>
</evidence>
<comment type="caution">
    <text evidence="3">The sequence shown here is derived from an EMBL/GenBank/DDBJ whole genome shotgun (WGS) entry which is preliminary data.</text>
</comment>
<dbReference type="GO" id="GO:0043709">
    <property type="term" value="P:cell adhesion involved in single-species biofilm formation"/>
    <property type="evidence" value="ECO:0007669"/>
    <property type="project" value="TreeGrafter"/>
</dbReference>
<dbReference type="Proteomes" id="UP000589085">
    <property type="component" value="Unassembled WGS sequence"/>
</dbReference>
<dbReference type="InterPro" id="IPR029787">
    <property type="entry name" value="Nucleotide_cyclase"/>
</dbReference>
<gene>
    <name evidence="3" type="ORF">HLH48_03495</name>
</gene>